<dbReference type="STRING" id="177413.SAMN05660859_2752"/>
<dbReference type="Proteomes" id="UP000198889">
    <property type="component" value="Unassembled WGS sequence"/>
</dbReference>
<accession>A0A1G4T9J3</accession>
<dbReference type="NCBIfam" id="NF033537">
    <property type="entry name" value="lasso_biosyn_B2"/>
    <property type="match status" value="1"/>
</dbReference>
<name>A0A1G4T9J3_9HYPH</name>
<sequence>MGDRAMSAAPRSLAARWRRLNWRDRALLGEALLTVTLARLAIVLLPFRHVARISATWPTRPPPADAREQIIRARWAIRAVARRMPFRAMCLEQGLSARVILHRRGVPTTLYYGVMKDEQGQLMAHLWVRSDAIDVIGTEDLARFTLLATFPPVGPGSPALGSGGAR</sequence>
<proteinExistence type="predicted"/>
<gene>
    <name evidence="2" type="ORF">SAMN05660859_2752</name>
</gene>
<reference evidence="3" key="1">
    <citation type="submission" date="2016-10" db="EMBL/GenBank/DDBJ databases">
        <authorList>
            <person name="Varghese N."/>
            <person name="Submissions S."/>
        </authorList>
    </citation>
    <scope>NUCLEOTIDE SEQUENCE [LARGE SCALE GENOMIC DNA]</scope>
    <source>
        <strain evidence="3">CGMCC 1.1761</strain>
    </source>
</reference>
<dbReference type="InterPro" id="IPR053521">
    <property type="entry name" value="McjB-like"/>
</dbReference>
<dbReference type="EMBL" id="FMTP01000004">
    <property type="protein sequence ID" value="SCW78048.1"/>
    <property type="molecule type" value="Genomic_DNA"/>
</dbReference>
<evidence type="ECO:0000259" key="1">
    <source>
        <dbReference type="Pfam" id="PF13471"/>
    </source>
</evidence>
<organism evidence="2 3">
    <name type="scientific">Ancylobacter rudongensis</name>
    <dbReference type="NCBI Taxonomy" id="177413"/>
    <lineage>
        <taxon>Bacteria</taxon>
        <taxon>Pseudomonadati</taxon>
        <taxon>Pseudomonadota</taxon>
        <taxon>Alphaproteobacteria</taxon>
        <taxon>Hyphomicrobiales</taxon>
        <taxon>Xanthobacteraceae</taxon>
        <taxon>Ancylobacter</taxon>
    </lineage>
</organism>
<keyword evidence="3" id="KW-1185">Reference proteome</keyword>
<dbReference type="AlphaFoldDB" id="A0A1G4T9J3"/>
<dbReference type="Pfam" id="PF13471">
    <property type="entry name" value="Transglut_core3"/>
    <property type="match status" value="1"/>
</dbReference>
<evidence type="ECO:0000313" key="3">
    <source>
        <dbReference type="Proteomes" id="UP000198889"/>
    </source>
</evidence>
<protein>
    <submittedName>
        <fullName evidence="2">Transglutaminase-like superfamily protein</fullName>
    </submittedName>
</protein>
<feature type="domain" description="Microcin J25-processing protein McjB C-terminal" evidence="1">
    <location>
        <begin position="48"/>
        <end position="148"/>
    </location>
</feature>
<dbReference type="InterPro" id="IPR032708">
    <property type="entry name" value="McjB_C"/>
</dbReference>
<evidence type="ECO:0000313" key="2">
    <source>
        <dbReference type="EMBL" id="SCW78048.1"/>
    </source>
</evidence>